<sequence>MPKYNIYTKIESNVSAVDLFYDLNVYRTDASNKKHILLSVAQQPVTSNYQTQSHETNDTEDGLSVIYIMEMNLYRKHGGKLFSVLSSPAKKMYTLGEMASGQAYSKNKRENVCYFETKAQTKPVNDKGEDNIHTVQITCQKRAFIAKEYPVGSPDDLFDRSKFEDQVSSRVNYSSFPDQGRTSLCGPASFFYCLQMDRPDVYKQAAIELWMQGKTKIGTLDITPGDGCKHPKGSFYFSGSERISGLDWITLASLRDSENSIMSYDDIDDEVAGITMWGKITEWFEKSGYVKIYTNVGLGRCSIEDVARLSEYADNGFKVVCLISAGMLFDFGSDDTSSKNHWVVWAGALKNANGKAITKNSPPDEIVNLKLFSWGAVKNQIKLNKNLEYVRKHIFGGVVFKPLN</sequence>
<proteinExistence type="predicted"/>
<accession>A0A486NHR8</accession>
<dbReference type="AlphaFoldDB" id="A0A486NHR8"/>
<evidence type="ECO:0000313" key="1">
    <source>
        <dbReference type="EMBL" id="VGL57819.1"/>
    </source>
</evidence>
<gene>
    <name evidence="1" type="ORF">SAMEA4873646_02127</name>
</gene>
<protein>
    <submittedName>
        <fullName evidence="1">Uncharacterized protein</fullName>
    </submittedName>
</protein>
<dbReference type="RefSeq" id="WP_023300941.1">
    <property type="nucleotide sequence ID" value="NZ_BHZA01000019.1"/>
</dbReference>
<name>A0A486NHR8_KLEPN</name>
<organism evidence="1">
    <name type="scientific">Klebsiella pneumoniae</name>
    <dbReference type="NCBI Taxonomy" id="573"/>
    <lineage>
        <taxon>Bacteria</taxon>
        <taxon>Pseudomonadati</taxon>
        <taxon>Pseudomonadota</taxon>
        <taxon>Gammaproteobacteria</taxon>
        <taxon>Enterobacterales</taxon>
        <taxon>Enterobacteriaceae</taxon>
        <taxon>Klebsiella/Raoultella group</taxon>
        <taxon>Klebsiella</taxon>
        <taxon>Klebsiella pneumoniae complex</taxon>
    </lineage>
</organism>
<dbReference type="EMBL" id="CAAHCP010000003">
    <property type="protein sequence ID" value="VGL57819.1"/>
    <property type="molecule type" value="Genomic_DNA"/>
</dbReference>
<reference evidence="1" key="1">
    <citation type="submission" date="2019-03" db="EMBL/GenBank/DDBJ databases">
        <authorList>
            <consortium name="Pathogen Informatics"/>
        </authorList>
    </citation>
    <scope>NUCLEOTIDE SEQUENCE</scope>
    <source>
        <strain evidence="1">5012STDY7626444</strain>
    </source>
</reference>